<gene>
    <name evidence="2" type="ORF">HRI96_01900</name>
</gene>
<proteinExistence type="predicted"/>
<evidence type="ECO:0000256" key="1">
    <source>
        <dbReference type="PROSITE-ProRule" id="PRU00339"/>
    </source>
</evidence>
<dbReference type="SMART" id="SM00028">
    <property type="entry name" value="TPR"/>
    <property type="match status" value="4"/>
</dbReference>
<dbReference type="InterPro" id="IPR011990">
    <property type="entry name" value="TPR-like_helical_dom_sf"/>
</dbReference>
<dbReference type="PROSITE" id="PS50005">
    <property type="entry name" value="TPR"/>
    <property type="match status" value="1"/>
</dbReference>
<dbReference type="SUPFAM" id="SSF48452">
    <property type="entry name" value="TPR-like"/>
    <property type="match status" value="2"/>
</dbReference>
<name>A0A975EYL1_9SPIR</name>
<dbReference type="EMBL" id="CP054257">
    <property type="protein sequence ID" value="QTQ11050.1"/>
    <property type="molecule type" value="Genomic_DNA"/>
</dbReference>
<reference evidence="2" key="1">
    <citation type="submission" date="2020-05" db="EMBL/GenBank/DDBJ databases">
        <authorList>
            <person name="Zeng H."/>
            <person name="Chan Y.K."/>
            <person name="Watt R.M."/>
        </authorList>
    </citation>
    <scope>NUCLEOTIDE SEQUENCE</scope>
    <source>
        <strain evidence="2">ATCC 700773</strain>
    </source>
</reference>
<dbReference type="AlphaFoldDB" id="A0A975EYL1"/>
<dbReference type="InterPro" id="IPR019734">
    <property type="entry name" value="TPR_rpt"/>
</dbReference>
<dbReference type="Gene3D" id="1.25.40.10">
    <property type="entry name" value="Tetratricopeptide repeat domain"/>
    <property type="match status" value="1"/>
</dbReference>
<sequence length="313" mass="35260">MKKRKFSLDLGFRTVCVKRFLYVFGILLLFLSCSSAPKRPARIVTQRNLAVQQLDIANTESERGNYVLARTLMDEAWKLAVGIDAADLRIKVLLSMGNLAFYEKDAASAENYWQKALDEAAAEDEENLISTAKIYLCRGLLSYGTENSSKDRAKETIEIVSKEMGKLKKTDELYEAYAWRLIGFAYKELSDWNAAEKAFRNSFEIHEKLVYLEMAAYDWYAIASVRSVAKNYDGALSAADSAISFDRRSENSYGLGMDHMAKGDIYMKAGNIEKALLSYSRAKDIFSSAALYDEAKIALKRAESIQSSDNNMN</sequence>
<dbReference type="PROSITE" id="PS51257">
    <property type="entry name" value="PROKAR_LIPOPROTEIN"/>
    <property type="match status" value="1"/>
</dbReference>
<keyword evidence="1" id="KW-0802">TPR repeat</keyword>
<reference evidence="2" key="2">
    <citation type="journal article" date="2021" name="Microbiol. Resour. Announc.">
        <title>Complete Genome Sequences of Three Human Oral Treponema parvum Isolates.</title>
        <authorList>
            <person name="Zeng H."/>
            <person name="Watt R.M."/>
        </authorList>
    </citation>
    <scope>NUCLEOTIDE SEQUENCE</scope>
    <source>
        <strain evidence="2">ATCC 700773</strain>
    </source>
</reference>
<evidence type="ECO:0000313" key="2">
    <source>
        <dbReference type="EMBL" id="QTQ11050.1"/>
    </source>
</evidence>
<accession>A0A975EYL1</accession>
<dbReference type="Proteomes" id="UP000671995">
    <property type="component" value="Chromosome"/>
</dbReference>
<organism evidence="2 3">
    <name type="scientific">Treponema parvum</name>
    <dbReference type="NCBI Taxonomy" id="138851"/>
    <lineage>
        <taxon>Bacteria</taxon>
        <taxon>Pseudomonadati</taxon>
        <taxon>Spirochaetota</taxon>
        <taxon>Spirochaetia</taxon>
        <taxon>Spirochaetales</taxon>
        <taxon>Treponemataceae</taxon>
        <taxon>Treponema</taxon>
    </lineage>
</organism>
<feature type="repeat" description="TPR" evidence="1">
    <location>
        <begin position="176"/>
        <end position="209"/>
    </location>
</feature>
<evidence type="ECO:0000313" key="3">
    <source>
        <dbReference type="Proteomes" id="UP000671995"/>
    </source>
</evidence>
<evidence type="ECO:0008006" key="4">
    <source>
        <dbReference type="Google" id="ProtNLM"/>
    </source>
</evidence>
<protein>
    <recommendedName>
        <fullName evidence="4">Tetratricopeptide repeat protein</fullName>
    </recommendedName>
</protein>
<dbReference type="RefSeq" id="WP_210117845.1">
    <property type="nucleotide sequence ID" value="NZ_CP054257.1"/>
</dbReference>